<feature type="active site" description="Proton acceptor" evidence="15">
    <location>
        <position position="327"/>
    </location>
</feature>
<keyword evidence="6" id="KW-0276">Fatty acid metabolism</keyword>
<dbReference type="InterPro" id="IPR042231">
    <property type="entry name" value="Cho/carn_acyl_trans_2"/>
</dbReference>
<dbReference type="InterPro" id="IPR042572">
    <property type="entry name" value="Carn_acyl_trans_N"/>
</dbReference>
<dbReference type="Pfam" id="PF00755">
    <property type="entry name" value="Carn_acyltransf"/>
    <property type="match status" value="1"/>
</dbReference>
<evidence type="ECO:0000256" key="5">
    <source>
        <dbReference type="ARBA" id="ARBA00022679"/>
    </source>
</evidence>
<feature type="domain" description="Choline/carnitine acyltransferase" evidence="17">
    <location>
        <begin position="23"/>
        <end position="503"/>
    </location>
</feature>
<dbReference type="InterPro" id="IPR023213">
    <property type="entry name" value="CAT-like_dom_sf"/>
</dbReference>
<keyword evidence="9" id="KW-0576">Peroxisome</keyword>
<evidence type="ECO:0000256" key="14">
    <source>
        <dbReference type="ARBA" id="ARBA00067184"/>
    </source>
</evidence>
<evidence type="ECO:0000256" key="1">
    <source>
        <dbReference type="ARBA" id="ARBA00004275"/>
    </source>
</evidence>
<evidence type="ECO:0000256" key="8">
    <source>
        <dbReference type="ARBA" id="ARBA00023098"/>
    </source>
</evidence>
<dbReference type="AlphaFoldDB" id="A0AAD1S030"/>
<evidence type="ECO:0000313" key="19">
    <source>
        <dbReference type="Proteomes" id="UP001295444"/>
    </source>
</evidence>
<dbReference type="GO" id="GO:0008458">
    <property type="term" value="F:carnitine O-octanoyltransferase activity"/>
    <property type="evidence" value="ECO:0007669"/>
    <property type="project" value="UniProtKB-EC"/>
</dbReference>
<comment type="subcellular location">
    <subcellularLocation>
        <location evidence="1">Peroxisome</location>
    </subcellularLocation>
</comment>
<comment type="similarity">
    <text evidence="3 16">Belongs to the carnitine/choline acetyltransferase family.</text>
</comment>
<evidence type="ECO:0000256" key="15">
    <source>
        <dbReference type="PIRSR" id="PIRSR600542-1"/>
    </source>
</evidence>
<dbReference type="GO" id="GO:0006631">
    <property type="term" value="P:fatty acid metabolic process"/>
    <property type="evidence" value="ECO:0007669"/>
    <property type="project" value="UniProtKB-KW"/>
</dbReference>
<name>A0AAD1S030_PELCU</name>
<evidence type="ECO:0000256" key="12">
    <source>
        <dbReference type="ARBA" id="ARBA00052326"/>
    </source>
</evidence>
<keyword evidence="10 16" id="KW-0012">Acyltransferase</keyword>
<evidence type="ECO:0000259" key="17">
    <source>
        <dbReference type="Pfam" id="PF00755"/>
    </source>
</evidence>
<dbReference type="InterPro" id="IPR039551">
    <property type="entry name" value="Cho/carn_acyl_trans"/>
</dbReference>
<dbReference type="Proteomes" id="UP001295444">
    <property type="component" value="Chromosome 04"/>
</dbReference>
<dbReference type="Gene3D" id="1.10.275.20">
    <property type="entry name" value="Choline/Carnitine o-acyltransferase"/>
    <property type="match status" value="1"/>
</dbReference>
<evidence type="ECO:0000256" key="2">
    <source>
        <dbReference type="ARBA" id="ARBA00005005"/>
    </source>
</evidence>
<keyword evidence="8" id="KW-0443">Lipid metabolism</keyword>
<proteinExistence type="inferred from homology"/>
<dbReference type="SUPFAM" id="SSF52777">
    <property type="entry name" value="CoA-dependent acyltransferases"/>
    <property type="match status" value="2"/>
</dbReference>
<dbReference type="PANTHER" id="PTHR22589">
    <property type="entry name" value="CARNITINE O-ACYLTRANSFERASE"/>
    <property type="match status" value="1"/>
</dbReference>
<keyword evidence="7" id="KW-0007">Acetylation</keyword>
<comment type="catalytic activity">
    <reaction evidence="12">
        <text>octanoyl-CoA + (R)-carnitine = O-octanoyl-(R)-carnitine + CoA</text>
        <dbReference type="Rhea" id="RHEA:17177"/>
        <dbReference type="ChEBI" id="CHEBI:16347"/>
        <dbReference type="ChEBI" id="CHEBI:18102"/>
        <dbReference type="ChEBI" id="CHEBI:57287"/>
        <dbReference type="ChEBI" id="CHEBI:57386"/>
        <dbReference type="EC" id="2.3.1.137"/>
    </reaction>
</comment>
<evidence type="ECO:0000256" key="4">
    <source>
        <dbReference type="ARBA" id="ARBA00022448"/>
    </source>
</evidence>
<gene>
    <name evidence="18" type="ORF">PECUL_23A035326</name>
</gene>
<evidence type="ECO:0000256" key="13">
    <source>
        <dbReference type="ARBA" id="ARBA00066418"/>
    </source>
</evidence>
<accession>A0AAD1S030</accession>
<dbReference type="GO" id="GO:0005777">
    <property type="term" value="C:peroxisome"/>
    <property type="evidence" value="ECO:0007669"/>
    <property type="project" value="UniProtKB-SubCell"/>
</dbReference>
<dbReference type="PANTHER" id="PTHR22589:SF67">
    <property type="entry name" value="PEROXISOMAL CARNITINE O-OCTANOYLTRANSFERASE"/>
    <property type="match status" value="1"/>
</dbReference>
<dbReference type="Gene3D" id="3.30.559.70">
    <property type="entry name" value="Choline/Carnitine o-acyltransferase, domain 2"/>
    <property type="match status" value="1"/>
</dbReference>
<evidence type="ECO:0000256" key="6">
    <source>
        <dbReference type="ARBA" id="ARBA00022832"/>
    </source>
</evidence>
<protein>
    <recommendedName>
        <fullName evidence="14">Peroxisomal carnitine O-octanoyltransferase</fullName>
        <ecNumber evidence="13">2.3.1.137</ecNumber>
    </recommendedName>
</protein>
<dbReference type="Gene3D" id="3.30.559.10">
    <property type="entry name" value="Chloramphenicol acetyltransferase-like domain"/>
    <property type="match status" value="1"/>
</dbReference>
<sequence length="526" mass="60402">MANHTFEPLEERTFQYQNSLPPLPVPNLEESLSKYCDAVKPFLSQEEFENTCKIVKRFENGIGKELHQKLIERARVRKNWLEEWWLNAAYLDVRMPSQLNVNFGGPASYLEHYWPSKNGTQLERGCIATWYTLQYWDLLRREKLEVQKAKSTPLDMHQFHYLFNTCKIPGVTRDSIVNYFKTESEGRCPSHLTVMSRGRIFTFEAVHEGQILTPPELLRQLTYIQNICQNEPNGIGLSSLTTEERTRWALAREHLLNLDPKNASSLEKIQSSLFVVSIDDSSPLGTADDYSQITKLALTGDPTVRWGDKSYNFIMWQNGVFGSNCDHAPYDAMVLVSMCDYIDQNIIACHGRWKGSTAVRDLSHPEEVTFTVDEKVLRDIALAKAQYLEQGSDLQVANYAFTDFGKNLVKKKKLHPDTFIQLSLQLAYFKLYGRPGSCYETASTRVYYHARTETMRPCTEEAMEWCRSMVDPNATLGQRLDLMLKAFAKHNKMMKECQDGKGMGQIKNYLREITGCSTGLFGKEGF</sequence>
<reference evidence="18" key="1">
    <citation type="submission" date="2022-03" db="EMBL/GenBank/DDBJ databases">
        <authorList>
            <person name="Alioto T."/>
            <person name="Alioto T."/>
            <person name="Gomez Garrido J."/>
        </authorList>
    </citation>
    <scope>NUCLEOTIDE SEQUENCE</scope>
</reference>
<dbReference type="InterPro" id="IPR000542">
    <property type="entry name" value="Carn_acyl_trans"/>
</dbReference>
<comment type="catalytic activity">
    <reaction evidence="11">
        <text>4,8-dimethylnonanoyl-CoA + (R)-carnitine = O-4,8-dimethylnonanoyl-(R)-carnitine + CoA</text>
        <dbReference type="Rhea" id="RHEA:44860"/>
        <dbReference type="ChEBI" id="CHEBI:16347"/>
        <dbReference type="ChEBI" id="CHEBI:57287"/>
        <dbReference type="ChEBI" id="CHEBI:77061"/>
        <dbReference type="ChEBI" id="CHEBI:84654"/>
    </reaction>
</comment>
<comment type="pathway">
    <text evidence="2">Lipid metabolism; fatty acid beta-oxidation.</text>
</comment>
<dbReference type="PROSITE" id="PS00439">
    <property type="entry name" value="ACYLTRANSF_C_1"/>
    <property type="match status" value="1"/>
</dbReference>
<evidence type="ECO:0000256" key="10">
    <source>
        <dbReference type="ARBA" id="ARBA00023315"/>
    </source>
</evidence>
<keyword evidence="4" id="KW-0813">Transport</keyword>
<evidence type="ECO:0000256" key="11">
    <source>
        <dbReference type="ARBA" id="ARBA00048999"/>
    </source>
</evidence>
<evidence type="ECO:0000256" key="3">
    <source>
        <dbReference type="ARBA" id="ARBA00005232"/>
    </source>
</evidence>
<dbReference type="FunFam" id="3.30.559.70:FF:000006">
    <property type="entry name" value="Peroxisomal carnitine O-octanoyltransferase"/>
    <property type="match status" value="1"/>
</dbReference>
<evidence type="ECO:0000313" key="18">
    <source>
        <dbReference type="EMBL" id="CAH2282383.1"/>
    </source>
</evidence>
<evidence type="ECO:0000256" key="9">
    <source>
        <dbReference type="ARBA" id="ARBA00023140"/>
    </source>
</evidence>
<organism evidence="18 19">
    <name type="scientific">Pelobates cultripes</name>
    <name type="common">Western spadefoot toad</name>
    <dbReference type="NCBI Taxonomy" id="61616"/>
    <lineage>
        <taxon>Eukaryota</taxon>
        <taxon>Metazoa</taxon>
        <taxon>Chordata</taxon>
        <taxon>Craniata</taxon>
        <taxon>Vertebrata</taxon>
        <taxon>Euteleostomi</taxon>
        <taxon>Amphibia</taxon>
        <taxon>Batrachia</taxon>
        <taxon>Anura</taxon>
        <taxon>Pelobatoidea</taxon>
        <taxon>Pelobatidae</taxon>
        <taxon>Pelobates</taxon>
    </lineage>
</organism>
<evidence type="ECO:0000256" key="7">
    <source>
        <dbReference type="ARBA" id="ARBA00022990"/>
    </source>
</evidence>
<keyword evidence="19" id="KW-1185">Reference proteome</keyword>
<dbReference type="EMBL" id="OW240915">
    <property type="protein sequence ID" value="CAH2282383.1"/>
    <property type="molecule type" value="Genomic_DNA"/>
</dbReference>
<dbReference type="EC" id="2.3.1.137" evidence="13"/>
<evidence type="ECO:0000256" key="16">
    <source>
        <dbReference type="RuleBase" id="RU003801"/>
    </source>
</evidence>
<keyword evidence="5 16" id="KW-0808">Transferase</keyword>
<dbReference type="PROSITE" id="PS00440">
    <property type="entry name" value="ACYLTRANSF_C_2"/>
    <property type="match status" value="1"/>
</dbReference>